<dbReference type="RefSeq" id="WP_200506535.1">
    <property type="nucleotide sequence ID" value="NZ_JAEHFX010000006.1"/>
</dbReference>
<dbReference type="EMBL" id="JAEHFX010000006">
    <property type="protein sequence ID" value="MBK0403784.1"/>
    <property type="molecule type" value="Genomic_DNA"/>
</dbReference>
<feature type="transmembrane region" description="Helical" evidence="6">
    <location>
        <begin position="456"/>
        <end position="474"/>
    </location>
</feature>
<evidence type="ECO:0000256" key="2">
    <source>
        <dbReference type="ARBA" id="ARBA00022475"/>
    </source>
</evidence>
<keyword evidence="3 6" id="KW-0812">Transmembrane</keyword>
<feature type="transmembrane region" description="Helical" evidence="6">
    <location>
        <begin position="246"/>
        <end position="266"/>
    </location>
</feature>
<name>A0ABS1C350_9BACT</name>
<feature type="transmembrane region" description="Helical" evidence="6">
    <location>
        <begin position="430"/>
        <end position="450"/>
    </location>
</feature>
<evidence type="ECO:0000256" key="5">
    <source>
        <dbReference type="ARBA" id="ARBA00023136"/>
    </source>
</evidence>
<evidence type="ECO:0000313" key="8">
    <source>
        <dbReference type="Proteomes" id="UP000644147"/>
    </source>
</evidence>
<feature type="transmembrane region" description="Helical" evidence="6">
    <location>
        <begin position="394"/>
        <end position="418"/>
    </location>
</feature>
<gene>
    <name evidence="7" type="ORF">I5M27_12355</name>
</gene>
<evidence type="ECO:0000256" key="4">
    <source>
        <dbReference type="ARBA" id="ARBA00022989"/>
    </source>
</evidence>
<dbReference type="InterPro" id="IPR002797">
    <property type="entry name" value="Polysacc_synth"/>
</dbReference>
<feature type="transmembrane region" description="Helical" evidence="6">
    <location>
        <begin position="300"/>
        <end position="321"/>
    </location>
</feature>
<proteinExistence type="predicted"/>
<comment type="caution">
    <text evidence="7">The sequence shown here is derived from an EMBL/GenBank/DDBJ whole genome shotgun (WGS) entry which is preliminary data.</text>
</comment>
<feature type="transmembrane region" description="Helical" evidence="6">
    <location>
        <begin position="158"/>
        <end position="176"/>
    </location>
</feature>
<protein>
    <submittedName>
        <fullName evidence="7">Oligosaccharide flippase family protein</fullName>
    </submittedName>
</protein>
<feature type="transmembrane region" description="Helical" evidence="6">
    <location>
        <begin position="42"/>
        <end position="61"/>
    </location>
</feature>
<feature type="transmembrane region" description="Helical" evidence="6">
    <location>
        <begin position="12"/>
        <end position="30"/>
    </location>
</feature>
<evidence type="ECO:0000256" key="6">
    <source>
        <dbReference type="SAM" id="Phobius"/>
    </source>
</evidence>
<feature type="transmembrane region" description="Helical" evidence="6">
    <location>
        <begin position="182"/>
        <end position="202"/>
    </location>
</feature>
<evidence type="ECO:0000313" key="7">
    <source>
        <dbReference type="EMBL" id="MBK0403784.1"/>
    </source>
</evidence>
<reference evidence="7 8" key="1">
    <citation type="submission" date="2020-12" db="EMBL/GenBank/DDBJ databases">
        <title>Bacterial novel species Adhaeribacter sp. BT258 isolated from soil.</title>
        <authorList>
            <person name="Jung H.-Y."/>
        </authorList>
    </citation>
    <scope>NUCLEOTIDE SEQUENCE [LARGE SCALE GENOMIC DNA]</scope>
    <source>
        <strain evidence="7 8">BT258</strain>
    </source>
</reference>
<feature type="transmembrane region" description="Helical" evidence="6">
    <location>
        <begin position="223"/>
        <end position="240"/>
    </location>
</feature>
<dbReference type="PANTHER" id="PTHR30250">
    <property type="entry name" value="PST FAMILY PREDICTED COLANIC ACID TRANSPORTER"/>
    <property type="match status" value="1"/>
</dbReference>
<feature type="transmembrane region" description="Helical" evidence="6">
    <location>
        <begin position="341"/>
        <end position="362"/>
    </location>
</feature>
<evidence type="ECO:0000256" key="3">
    <source>
        <dbReference type="ARBA" id="ARBA00022692"/>
    </source>
</evidence>
<keyword evidence="8" id="KW-1185">Reference proteome</keyword>
<dbReference type="Pfam" id="PF01943">
    <property type="entry name" value="Polysacc_synt"/>
    <property type="match status" value="1"/>
</dbReference>
<keyword evidence="2" id="KW-1003">Cell membrane</keyword>
<evidence type="ECO:0000256" key="1">
    <source>
        <dbReference type="ARBA" id="ARBA00004651"/>
    </source>
</evidence>
<organism evidence="7 8">
    <name type="scientific">Adhaeribacter terrigena</name>
    <dbReference type="NCBI Taxonomy" id="2793070"/>
    <lineage>
        <taxon>Bacteria</taxon>
        <taxon>Pseudomonadati</taxon>
        <taxon>Bacteroidota</taxon>
        <taxon>Cytophagia</taxon>
        <taxon>Cytophagales</taxon>
        <taxon>Hymenobacteraceae</taxon>
        <taxon>Adhaeribacter</taxon>
    </lineage>
</organism>
<dbReference type="InterPro" id="IPR050833">
    <property type="entry name" value="Poly_Biosynth_Transport"/>
</dbReference>
<dbReference type="PANTHER" id="PTHR30250:SF11">
    <property type="entry name" value="O-ANTIGEN TRANSPORTER-RELATED"/>
    <property type="match status" value="1"/>
</dbReference>
<feature type="transmembrane region" description="Helical" evidence="6">
    <location>
        <begin position="122"/>
        <end position="138"/>
    </location>
</feature>
<accession>A0ABS1C350</accession>
<keyword evidence="4 6" id="KW-1133">Transmembrane helix</keyword>
<comment type="subcellular location">
    <subcellularLocation>
        <location evidence="1">Cell membrane</location>
        <topology evidence="1">Multi-pass membrane protein</topology>
    </subcellularLocation>
</comment>
<dbReference type="Proteomes" id="UP000644147">
    <property type="component" value="Unassembled WGS sequence"/>
</dbReference>
<feature type="transmembrane region" description="Helical" evidence="6">
    <location>
        <begin position="81"/>
        <end position="102"/>
    </location>
</feature>
<keyword evidence="5 6" id="KW-0472">Membrane</keyword>
<sequence length="492" mass="56023">MGVIKKQGIQNTIISYLGMVLGFVNVIYLMPNFLAPEQVGLTKLLISVSAMFAQFSALGFANMTFKFFPYYRDKEKGHQGFFFMLLLIPFISFLILMVLALIFKPWVLQYYKAEDAALLLKYYNHILLLAFFTLLYILQDAYLKSLYKTVVSSFVQDLFLRVLTSLLIALYAFDWVNFETFVYLYIGINCSIALVLTVYIVFLKQLFIRPNLQAFKVRPFKEVLGYGMFSFVGNISSVIINNIDSLMILNYLSLDAVGIFMTANFVTSTIRIPSQSILKIVVPQVGDYWRENNLPALQTLYRRVTSINLVLGCLLFIGIWANIDNIYAIMPKVYNEGKYVFFFLGLARLFDIATGLNGVILLTSHKFRYDLLFNALLAAITIGTNYIFIPTYGINGAAFASMLAIVSINLARLFFVWAQFNMQPFVWRSLLIVGIAIVVYLLSELIPVLPNAFLDIIVRSAFIALLYGLLILALKASPDATNFWKNLLKRIR</sequence>
<feature type="transmembrane region" description="Helical" evidence="6">
    <location>
        <begin position="369"/>
        <end position="388"/>
    </location>
</feature>